<keyword evidence="4" id="KW-1185">Reference proteome</keyword>
<proteinExistence type="predicted"/>
<organism evidence="3 4">
    <name type="scientific">Sinocyclocheilus rhinocerous</name>
    <dbReference type="NCBI Taxonomy" id="307959"/>
    <lineage>
        <taxon>Eukaryota</taxon>
        <taxon>Metazoa</taxon>
        <taxon>Chordata</taxon>
        <taxon>Craniata</taxon>
        <taxon>Vertebrata</taxon>
        <taxon>Euteleostomi</taxon>
        <taxon>Actinopterygii</taxon>
        <taxon>Neopterygii</taxon>
        <taxon>Teleostei</taxon>
        <taxon>Ostariophysi</taxon>
        <taxon>Cypriniformes</taxon>
        <taxon>Cyprinidae</taxon>
        <taxon>Cyprininae</taxon>
        <taxon>Sinocyclocheilus</taxon>
    </lineage>
</organism>
<dbReference type="PANTHER" id="PTHR47614">
    <property type="entry name" value="GLYCOPHORIN-C"/>
    <property type="match status" value="1"/>
</dbReference>
<dbReference type="PANTHER" id="PTHR47614:SF2">
    <property type="entry name" value="GLYCOPHORIN-C"/>
    <property type="match status" value="1"/>
</dbReference>
<feature type="transmembrane region" description="Helical" evidence="2">
    <location>
        <begin position="49"/>
        <end position="74"/>
    </location>
</feature>
<sequence>MARFLYRRKETFQPQEPKADKNDDSPEMPFNTDPNSQSIITLLSRVSSLFRVSLCCFSGVIAVVIFVSLTALAVMARFLYRRKETFQPQEPKADKNDDSPEMPFNTDPNSQSIISDNQKEYFI</sequence>
<dbReference type="AlphaFoldDB" id="A0A673MGL5"/>
<feature type="compositionally biased region" description="Basic and acidic residues" evidence="1">
    <location>
        <begin position="86"/>
        <end position="98"/>
    </location>
</feature>
<keyword evidence="2" id="KW-0812">Transmembrane</keyword>
<keyword evidence="2" id="KW-1133">Transmembrane helix</keyword>
<evidence type="ECO:0000313" key="4">
    <source>
        <dbReference type="Proteomes" id="UP000472270"/>
    </source>
</evidence>
<evidence type="ECO:0000256" key="2">
    <source>
        <dbReference type="SAM" id="Phobius"/>
    </source>
</evidence>
<feature type="region of interest" description="Disordered" evidence="1">
    <location>
        <begin position="12"/>
        <end position="35"/>
    </location>
</feature>
<feature type="compositionally biased region" description="Basic and acidic residues" evidence="1">
    <location>
        <begin position="12"/>
        <end position="24"/>
    </location>
</feature>
<evidence type="ECO:0000256" key="1">
    <source>
        <dbReference type="SAM" id="MobiDB-lite"/>
    </source>
</evidence>
<keyword evidence="2" id="KW-0472">Membrane</keyword>
<feature type="region of interest" description="Disordered" evidence="1">
    <location>
        <begin position="86"/>
        <end position="123"/>
    </location>
</feature>
<name>A0A673MGL5_9TELE</name>
<reference evidence="3" key="1">
    <citation type="submission" date="2025-08" db="UniProtKB">
        <authorList>
            <consortium name="Ensembl"/>
        </authorList>
    </citation>
    <scope>IDENTIFICATION</scope>
</reference>
<dbReference type="GO" id="GO:0016020">
    <property type="term" value="C:membrane"/>
    <property type="evidence" value="ECO:0007669"/>
    <property type="project" value="TreeGrafter"/>
</dbReference>
<dbReference type="GO" id="GO:0030863">
    <property type="term" value="C:cortical cytoskeleton"/>
    <property type="evidence" value="ECO:0007669"/>
    <property type="project" value="TreeGrafter"/>
</dbReference>
<protein>
    <submittedName>
        <fullName evidence="3">Uncharacterized protein</fullName>
    </submittedName>
</protein>
<dbReference type="Ensembl" id="ENSSRHT00000091056.1">
    <property type="protein sequence ID" value="ENSSRHP00000088656.1"/>
    <property type="gene ID" value="ENSSRHG00000043866.1"/>
</dbReference>
<feature type="compositionally biased region" description="Polar residues" evidence="1">
    <location>
        <begin position="106"/>
        <end position="116"/>
    </location>
</feature>
<accession>A0A673MGL5</accession>
<evidence type="ECO:0000313" key="3">
    <source>
        <dbReference type="Ensembl" id="ENSSRHP00000088656.1"/>
    </source>
</evidence>
<reference evidence="3" key="2">
    <citation type="submission" date="2025-09" db="UniProtKB">
        <authorList>
            <consortium name="Ensembl"/>
        </authorList>
    </citation>
    <scope>IDENTIFICATION</scope>
</reference>
<dbReference type="Proteomes" id="UP000472270">
    <property type="component" value="Unassembled WGS sequence"/>
</dbReference>
<dbReference type="InterPro" id="IPR042192">
    <property type="entry name" value="Glycophorin-C"/>
</dbReference>